<feature type="transmembrane region" description="Helical" evidence="8">
    <location>
        <begin position="6"/>
        <end position="23"/>
    </location>
</feature>
<dbReference type="EMBL" id="CP154795">
    <property type="protein sequence ID" value="XAN08630.1"/>
    <property type="molecule type" value="Genomic_DNA"/>
</dbReference>
<reference evidence="9 10" key="1">
    <citation type="submission" date="2024-04" db="EMBL/GenBank/DDBJ databases">
        <title>Isolation of an actinomycete strain from pig manure.</title>
        <authorList>
            <person name="Gong T."/>
            <person name="Yu Z."/>
            <person name="An M."/>
            <person name="Wei C."/>
            <person name="Yang W."/>
            <person name="Liu L."/>
        </authorList>
    </citation>
    <scope>NUCLEOTIDE SEQUENCE [LARGE SCALE GENOMIC DNA]</scope>
    <source>
        <strain evidence="9 10">ZF39</strain>
    </source>
</reference>
<sequence length="187" mass="19724">MSPSLTLALLCGVLFGTGTILLLSRSVVRALLGVLLMGNGVNLLYIIASGRAGQAPLVDGKSNPPIGEGGISDPLPQAMVLTAIVITLAVTAFTLALAHRAVQLAATDVVVDDEEGRRAHVRAVANDLSDSDYQDTSDPYSVDEEHPETEPGRADKDDRLPADHPPTPDEHDPAHQGKAPEAKKEQR</sequence>
<accession>A0ABZ3FTX8</accession>
<dbReference type="InterPro" id="IPR050601">
    <property type="entry name" value="CPA3_antiporter_subunitC"/>
</dbReference>
<dbReference type="Gene3D" id="1.10.287.3510">
    <property type="match status" value="1"/>
</dbReference>
<feature type="transmembrane region" description="Helical" evidence="8">
    <location>
        <begin position="30"/>
        <end position="48"/>
    </location>
</feature>
<comment type="subcellular location">
    <subcellularLocation>
        <location evidence="1">Cell membrane</location>
        <topology evidence="1">Multi-pass membrane protein</topology>
    </subcellularLocation>
</comment>
<dbReference type="PANTHER" id="PTHR34583:SF2">
    <property type="entry name" value="ANTIPORTER SUBUNIT MNHC2-RELATED"/>
    <property type="match status" value="1"/>
</dbReference>
<evidence type="ECO:0000256" key="4">
    <source>
        <dbReference type="ARBA" id="ARBA00022692"/>
    </source>
</evidence>
<protein>
    <submittedName>
        <fullName evidence="9">Na(+)/H(+) antiporter subunit C</fullName>
    </submittedName>
</protein>
<keyword evidence="5 8" id="KW-1133">Transmembrane helix</keyword>
<keyword evidence="3" id="KW-1003">Cell membrane</keyword>
<evidence type="ECO:0000256" key="6">
    <source>
        <dbReference type="ARBA" id="ARBA00023136"/>
    </source>
</evidence>
<name>A0ABZ3FTX8_9ACTN</name>
<evidence type="ECO:0000313" key="9">
    <source>
        <dbReference type="EMBL" id="XAN08630.1"/>
    </source>
</evidence>
<comment type="similarity">
    <text evidence="2">Belongs to the CPA3 antiporters (TC 2.A.63) subunit C family.</text>
</comment>
<evidence type="ECO:0000256" key="7">
    <source>
        <dbReference type="SAM" id="MobiDB-lite"/>
    </source>
</evidence>
<keyword evidence="4 8" id="KW-0812">Transmembrane</keyword>
<dbReference type="NCBIfam" id="NF005929">
    <property type="entry name" value="PRK07946.1"/>
    <property type="match status" value="1"/>
</dbReference>
<proteinExistence type="inferred from homology"/>
<dbReference type="Proteomes" id="UP001442841">
    <property type="component" value="Chromosome"/>
</dbReference>
<dbReference type="PANTHER" id="PTHR34583">
    <property type="entry name" value="ANTIPORTER SUBUNIT MNHC2-RELATED"/>
    <property type="match status" value="1"/>
</dbReference>
<feature type="compositionally biased region" description="Acidic residues" evidence="7">
    <location>
        <begin position="129"/>
        <end position="147"/>
    </location>
</feature>
<keyword evidence="10" id="KW-1185">Reference proteome</keyword>
<evidence type="ECO:0000256" key="5">
    <source>
        <dbReference type="ARBA" id="ARBA00022989"/>
    </source>
</evidence>
<feature type="transmembrane region" description="Helical" evidence="8">
    <location>
        <begin position="78"/>
        <end position="98"/>
    </location>
</feature>
<evidence type="ECO:0000256" key="1">
    <source>
        <dbReference type="ARBA" id="ARBA00004651"/>
    </source>
</evidence>
<feature type="compositionally biased region" description="Basic and acidic residues" evidence="7">
    <location>
        <begin position="148"/>
        <end position="187"/>
    </location>
</feature>
<evidence type="ECO:0000256" key="8">
    <source>
        <dbReference type="SAM" id="Phobius"/>
    </source>
</evidence>
<evidence type="ECO:0000313" key="10">
    <source>
        <dbReference type="Proteomes" id="UP001442841"/>
    </source>
</evidence>
<evidence type="ECO:0000256" key="2">
    <source>
        <dbReference type="ARBA" id="ARBA00010388"/>
    </source>
</evidence>
<keyword evidence="6 8" id="KW-0472">Membrane</keyword>
<dbReference type="RefSeq" id="WP_425310055.1">
    <property type="nucleotide sequence ID" value="NZ_CP154795.1"/>
</dbReference>
<dbReference type="Pfam" id="PF00420">
    <property type="entry name" value="Oxidored_q2"/>
    <property type="match status" value="1"/>
</dbReference>
<feature type="region of interest" description="Disordered" evidence="7">
    <location>
        <begin position="123"/>
        <end position="187"/>
    </location>
</feature>
<evidence type="ECO:0000256" key="3">
    <source>
        <dbReference type="ARBA" id="ARBA00022475"/>
    </source>
</evidence>
<dbReference type="InterPro" id="IPR039428">
    <property type="entry name" value="NUOK/Mnh_C1-like"/>
</dbReference>
<organism evidence="9 10">
    <name type="scientific">Ammonicoccus fulvus</name>
    <dbReference type="NCBI Taxonomy" id="3138240"/>
    <lineage>
        <taxon>Bacteria</taxon>
        <taxon>Bacillati</taxon>
        <taxon>Actinomycetota</taxon>
        <taxon>Actinomycetes</taxon>
        <taxon>Propionibacteriales</taxon>
        <taxon>Propionibacteriaceae</taxon>
        <taxon>Ammonicoccus</taxon>
    </lineage>
</organism>
<gene>
    <name evidence="9" type="ORF">AADG42_15405</name>
</gene>